<organism evidence="1 2">
    <name type="scientific">Araneus ventricosus</name>
    <name type="common">Orbweaver spider</name>
    <name type="synonym">Epeira ventricosa</name>
    <dbReference type="NCBI Taxonomy" id="182803"/>
    <lineage>
        <taxon>Eukaryota</taxon>
        <taxon>Metazoa</taxon>
        <taxon>Ecdysozoa</taxon>
        <taxon>Arthropoda</taxon>
        <taxon>Chelicerata</taxon>
        <taxon>Arachnida</taxon>
        <taxon>Araneae</taxon>
        <taxon>Araneomorphae</taxon>
        <taxon>Entelegynae</taxon>
        <taxon>Araneoidea</taxon>
        <taxon>Araneidae</taxon>
        <taxon>Araneus</taxon>
    </lineage>
</organism>
<gene>
    <name evidence="1" type="ORF">AVEN_58692_1</name>
</gene>
<dbReference type="Proteomes" id="UP000499080">
    <property type="component" value="Unassembled WGS sequence"/>
</dbReference>
<comment type="caution">
    <text evidence="1">The sequence shown here is derived from an EMBL/GenBank/DDBJ whole genome shotgun (WGS) entry which is preliminary data.</text>
</comment>
<evidence type="ECO:0000313" key="2">
    <source>
        <dbReference type="Proteomes" id="UP000499080"/>
    </source>
</evidence>
<proteinExistence type="predicted"/>
<name>A0A4Y2NY06_ARAVE</name>
<reference evidence="1 2" key="1">
    <citation type="journal article" date="2019" name="Sci. Rep.">
        <title>Orb-weaving spider Araneus ventricosus genome elucidates the spidroin gene catalogue.</title>
        <authorList>
            <person name="Kono N."/>
            <person name="Nakamura H."/>
            <person name="Ohtoshi R."/>
            <person name="Moran D.A.P."/>
            <person name="Shinohara A."/>
            <person name="Yoshida Y."/>
            <person name="Fujiwara M."/>
            <person name="Mori M."/>
            <person name="Tomita M."/>
            <person name="Arakawa K."/>
        </authorList>
    </citation>
    <scope>NUCLEOTIDE SEQUENCE [LARGE SCALE GENOMIC DNA]</scope>
</reference>
<accession>A0A4Y2NY06</accession>
<protein>
    <submittedName>
        <fullName evidence="1">Uncharacterized protein</fullName>
    </submittedName>
</protein>
<sequence length="95" mass="11231">MVRRQRWFPAIFLPTIGIIQLVRRKKVYTPFLQIFDIEVLNIEKQMHLTQKGDSSTEQETVQFIQPPLICVKSFKTCETILLKERCPLIDQVRSL</sequence>
<dbReference type="EMBL" id="BGPR01130103">
    <property type="protein sequence ID" value="GBN43803.1"/>
    <property type="molecule type" value="Genomic_DNA"/>
</dbReference>
<dbReference type="AlphaFoldDB" id="A0A4Y2NY06"/>
<evidence type="ECO:0000313" key="1">
    <source>
        <dbReference type="EMBL" id="GBN43803.1"/>
    </source>
</evidence>
<keyword evidence="2" id="KW-1185">Reference proteome</keyword>